<dbReference type="OrthoDB" id="7619731at2"/>
<dbReference type="AlphaFoldDB" id="A0A4R2NDA2"/>
<reference evidence="1 2" key="1">
    <citation type="submission" date="2019-03" db="EMBL/GenBank/DDBJ databases">
        <title>Genomic Encyclopedia of Type Strains, Phase IV (KMG-IV): sequencing the most valuable type-strain genomes for metagenomic binning, comparative biology and taxonomic classification.</title>
        <authorList>
            <person name="Goeker M."/>
        </authorList>
    </citation>
    <scope>NUCLEOTIDE SEQUENCE [LARGE SCALE GENOMIC DNA]</scope>
    <source>
        <strain evidence="1 2">DSM 19377</strain>
    </source>
</reference>
<dbReference type="EMBL" id="SLXK01000066">
    <property type="protein sequence ID" value="TCP19157.1"/>
    <property type="molecule type" value="Genomic_DNA"/>
</dbReference>
<proteinExistence type="predicted"/>
<dbReference type="Pfam" id="PF10978">
    <property type="entry name" value="DUF2785"/>
    <property type="match status" value="1"/>
</dbReference>
<keyword evidence="2" id="KW-1185">Reference proteome</keyword>
<comment type="caution">
    <text evidence="1">The sequence shown here is derived from an EMBL/GenBank/DDBJ whole genome shotgun (WGS) entry which is preliminary data.</text>
</comment>
<dbReference type="RefSeq" id="WP_132748494.1">
    <property type="nucleotide sequence ID" value="NZ_SLXK01000066.1"/>
</dbReference>
<protein>
    <submittedName>
        <fullName evidence="1">Uncharacterized protein DUF2785</fullName>
    </submittedName>
</protein>
<evidence type="ECO:0000313" key="2">
    <source>
        <dbReference type="Proteomes" id="UP000295416"/>
    </source>
</evidence>
<evidence type="ECO:0000313" key="1">
    <source>
        <dbReference type="EMBL" id="TCP19157.1"/>
    </source>
</evidence>
<accession>A0A4R2NDA2</accession>
<gene>
    <name evidence="1" type="ORF">EV207_16623</name>
</gene>
<dbReference type="Proteomes" id="UP000295416">
    <property type="component" value="Unassembled WGS sequence"/>
</dbReference>
<sequence>MLKEKLRAVQETNEMLSTKEAFELAKEMMANIGSTDPVLRDELIYSMLSKWIVNRLFSAEHLKELLMISIDDTHLFYGLGDSDSDTVFTRSFSTLITAVILYRNNEDHFLSNKLLNRVKEAVLRYAKAERDVRGYIEGKGWAHSIAHLADCLDELVMNNGLDKMDLSKMLDIIQLKIMEPDCVFDSEEDERMVTPVCAIVERGIVPEVYINEWILRFKYFKKTDDHIKDYRIQVNSKHFLRSLYFRFRQKGTNDFQPAILEALDKLNLHYR</sequence>
<name>A0A4R2NDA2_9BACL</name>
<organism evidence="1 2">
    <name type="scientific">Scopulibacillus darangshiensis</name>
    <dbReference type="NCBI Taxonomy" id="442528"/>
    <lineage>
        <taxon>Bacteria</taxon>
        <taxon>Bacillati</taxon>
        <taxon>Bacillota</taxon>
        <taxon>Bacilli</taxon>
        <taxon>Bacillales</taxon>
        <taxon>Sporolactobacillaceae</taxon>
        <taxon>Scopulibacillus</taxon>
    </lineage>
</organism>
<dbReference type="InterPro" id="IPR021247">
    <property type="entry name" value="DUF2785"/>
</dbReference>